<evidence type="ECO:0000256" key="1">
    <source>
        <dbReference type="SAM" id="Phobius"/>
    </source>
</evidence>
<evidence type="ECO:0000313" key="3">
    <source>
        <dbReference type="Proteomes" id="UP000573499"/>
    </source>
</evidence>
<feature type="transmembrane region" description="Helical" evidence="1">
    <location>
        <begin position="94"/>
        <end position="118"/>
    </location>
</feature>
<dbReference type="AlphaFoldDB" id="A0A7W2F887"/>
<feature type="transmembrane region" description="Helical" evidence="1">
    <location>
        <begin position="31"/>
        <end position="51"/>
    </location>
</feature>
<comment type="caution">
    <text evidence="2">The sequence shown here is derived from an EMBL/GenBank/DDBJ whole genome shotgun (WGS) entry which is preliminary data.</text>
</comment>
<organism evidence="2 3">
    <name type="scientific">Rugamonas apoptosis</name>
    <dbReference type="NCBI Taxonomy" id="2758570"/>
    <lineage>
        <taxon>Bacteria</taxon>
        <taxon>Pseudomonadati</taxon>
        <taxon>Pseudomonadota</taxon>
        <taxon>Betaproteobacteria</taxon>
        <taxon>Burkholderiales</taxon>
        <taxon>Oxalobacteraceae</taxon>
        <taxon>Telluria group</taxon>
        <taxon>Rugamonas</taxon>
    </lineage>
</organism>
<accession>A0A7W2F887</accession>
<sequence>MKRKIQFFLLVMFCVMGLASGFFARRNLSEPTWWALFSTVSISVAVFWWYCIDSAQKEFTRSFWLNVGVVAIAPIAIPWYVFRSNERGLRLRAVGRVLGFSCLLFLAGIVGGVAGVAIGS</sequence>
<gene>
    <name evidence="2" type="ORF">H3H39_07155</name>
</gene>
<dbReference type="EMBL" id="JACEZU010000003">
    <property type="protein sequence ID" value="MBA5686834.1"/>
    <property type="molecule type" value="Genomic_DNA"/>
</dbReference>
<keyword evidence="3" id="KW-1185">Reference proteome</keyword>
<dbReference type="RefSeq" id="WP_182152687.1">
    <property type="nucleotide sequence ID" value="NZ_JACEZU010000003.1"/>
</dbReference>
<keyword evidence="1" id="KW-0812">Transmembrane</keyword>
<feature type="transmembrane region" description="Helical" evidence="1">
    <location>
        <begin position="63"/>
        <end position="82"/>
    </location>
</feature>
<name>A0A7W2F887_9BURK</name>
<keyword evidence="1" id="KW-1133">Transmembrane helix</keyword>
<evidence type="ECO:0000313" key="2">
    <source>
        <dbReference type="EMBL" id="MBA5686834.1"/>
    </source>
</evidence>
<dbReference type="Proteomes" id="UP000573499">
    <property type="component" value="Unassembled WGS sequence"/>
</dbReference>
<proteinExistence type="predicted"/>
<keyword evidence="1" id="KW-0472">Membrane</keyword>
<protein>
    <submittedName>
        <fullName evidence="2">Uncharacterized protein</fullName>
    </submittedName>
</protein>
<reference evidence="2 3" key="1">
    <citation type="submission" date="2020-07" db="EMBL/GenBank/DDBJ databases">
        <title>Novel species isolated from subtropical streams in China.</title>
        <authorList>
            <person name="Lu H."/>
        </authorList>
    </citation>
    <scope>NUCLEOTIDE SEQUENCE [LARGE SCALE GENOMIC DNA]</scope>
    <source>
        <strain evidence="2 3">LX47W</strain>
    </source>
</reference>